<comment type="caution">
    <text evidence="5">The sequence shown here is derived from an EMBL/GenBank/DDBJ whole genome shotgun (WGS) entry which is preliminary data.</text>
</comment>
<evidence type="ECO:0000256" key="1">
    <source>
        <dbReference type="ARBA" id="ARBA00009995"/>
    </source>
</evidence>
<dbReference type="OrthoDB" id="5835829at2759"/>
<dbReference type="Pfam" id="PF00201">
    <property type="entry name" value="UDPGT"/>
    <property type="match status" value="1"/>
</dbReference>
<dbReference type="PANTHER" id="PTHR11926:SF1392">
    <property type="entry name" value="GLYCOSYLTRANSFERASE"/>
    <property type="match status" value="1"/>
</dbReference>
<reference evidence="5" key="1">
    <citation type="submission" date="2020-03" db="EMBL/GenBank/DDBJ databases">
        <title>Castanea mollissima Vanexum genome sequencing.</title>
        <authorList>
            <person name="Staton M."/>
        </authorList>
    </citation>
    <scope>NUCLEOTIDE SEQUENCE</scope>
    <source>
        <tissue evidence="5">Leaf</tissue>
    </source>
</reference>
<evidence type="ECO:0000313" key="6">
    <source>
        <dbReference type="Proteomes" id="UP000737018"/>
    </source>
</evidence>
<evidence type="ECO:0000256" key="2">
    <source>
        <dbReference type="ARBA" id="ARBA00022679"/>
    </source>
</evidence>
<dbReference type="PANTHER" id="PTHR11926">
    <property type="entry name" value="GLUCOSYL/GLUCURONOSYL TRANSFERASES"/>
    <property type="match status" value="1"/>
</dbReference>
<proteinExistence type="inferred from homology"/>
<comment type="similarity">
    <text evidence="1 3">Belongs to the UDP-glycosyltransferase family.</text>
</comment>
<gene>
    <name evidence="5" type="ORF">CMV_010956</name>
</gene>
<dbReference type="EC" id="2.4.1.-" evidence="4"/>
<organism evidence="5 6">
    <name type="scientific">Castanea mollissima</name>
    <name type="common">Chinese chestnut</name>
    <dbReference type="NCBI Taxonomy" id="60419"/>
    <lineage>
        <taxon>Eukaryota</taxon>
        <taxon>Viridiplantae</taxon>
        <taxon>Streptophyta</taxon>
        <taxon>Embryophyta</taxon>
        <taxon>Tracheophyta</taxon>
        <taxon>Spermatophyta</taxon>
        <taxon>Magnoliopsida</taxon>
        <taxon>eudicotyledons</taxon>
        <taxon>Gunneridae</taxon>
        <taxon>Pentapetalae</taxon>
        <taxon>rosids</taxon>
        <taxon>fabids</taxon>
        <taxon>Fagales</taxon>
        <taxon>Fagaceae</taxon>
        <taxon>Castanea</taxon>
    </lineage>
</organism>
<dbReference type="EMBL" id="JRKL02001312">
    <property type="protein sequence ID" value="KAF3964793.1"/>
    <property type="molecule type" value="Genomic_DNA"/>
</dbReference>
<dbReference type="GO" id="GO:0080043">
    <property type="term" value="F:quercetin 3-O-glucosyltransferase activity"/>
    <property type="evidence" value="ECO:0007669"/>
    <property type="project" value="TreeGrafter"/>
</dbReference>
<evidence type="ECO:0000256" key="4">
    <source>
        <dbReference type="RuleBase" id="RU362057"/>
    </source>
</evidence>
<dbReference type="GO" id="GO:0080044">
    <property type="term" value="F:quercetin 7-O-glucosyltransferase activity"/>
    <property type="evidence" value="ECO:0007669"/>
    <property type="project" value="TreeGrafter"/>
</dbReference>
<accession>A0A8J4RM54</accession>
<evidence type="ECO:0000313" key="5">
    <source>
        <dbReference type="EMBL" id="KAF3964793.1"/>
    </source>
</evidence>
<dbReference type="AlphaFoldDB" id="A0A8J4RM54"/>
<dbReference type="InterPro" id="IPR002213">
    <property type="entry name" value="UDP_glucos_trans"/>
</dbReference>
<dbReference type="PROSITE" id="PS00375">
    <property type="entry name" value="UDPGT"/>
    <property type="match status" value="1"/>
</dbReference>
<keyword evidence="2 3" id="KW-0808">Transferase</keyword>
<keyword evidence="3" id="KW-0328">Glycosyltransferase</keyword>
<evidence type="ECO:0000256" key="3">
    <source>
        <dbReference type="RuleBase" id="RU003718"/>
    </source>
</evidence>
<dbReference type="InterPro" id="IPR035595">
    <property type="entry name" value="UDP_glycos_trans_CS"/>
</dbReference>
<dbReference type="SUPFAM" id="SSF53756">
    <property type="entry name" value="UDP-Glycosyltransferase/glycogen phosphorylase"/>
    <property type="match status" value="1"/>
</dbReference>
<sequence length="458" mass="51471">MGHIKPMLNIAQLLCHAGLQVTFLNTEHNHHRLTQLQQLSTHFPTLHFESISDGLPKDHPRTFDLTKDMVISFKSVTKPLFREMLAEYSRNSDLGSVTCVIVDGIMYSFANDVAEELGIRVITTRPYGACCLWSFCCISKLIEEGHIPVGAKEDLDQEIKTVPGMEGLLRRRDLPSVCRQPITDPLLQLFIEESKTMTRASGIILNTFDDLEGPILCHIAPLFPNVYTIGPLNALVKTKIGDDIISQCLSSSSNLLEPNHNCMMWLDSKPLRSVVYVSFGSIARVTRSQLLEIWYGLINSGMSFLLVIRGDMIEGVKGDDMIPMELEEATKERGFVVDWAPQEDVLAHSAVGGFFTHSGWNSILESIGAGVPLICWPLFGDHQLNSRWVSEGWKIGLDMKDTCDRSTVEIMIKTLMKHRREEIIRSMDRFSKLAHDSISPGGSSYNNLEKLIEDLRRI</sequence>
<name>A0A8J4RM54_9ROSI</name>
<dbReference type="Proteomes" id="UP000737018">
    <property type="component" value="Unassembled WGS sequence"/>
</dbReference>
<protein>
    <recommendedName>
        <fullName evidence="4">Glycosyltransferase</fullName>
        <ecNumber evidence="4">2.4.1.-</ecNumber>
    </recommendedName>
</protein>
<dbReference type="CDD" id="cd03784">
    <property type="entry name" value="GT1_Gtf-like"/>
    <property type="match status" value="1"/>
</dbReference>
<dbReference type="Gene3D" id="3.40.50.2000">
    <property type="entry name" value="Glycogen Phosphorylase B"/>
    <property type="match status" value="2"/>
</dbReference>
<keyword evidence="6" id="KW-1185">Reference proteome</keyword>
<dbReference type="FunFam" id="3.40.50.2000:FF:000040">
    <property type="entry name" value="UDP-glycosyltransferase 76C1"/>
    <property type="match status" value="1"/>
</dbReference>